<sequence>MAGGALPWTTPSPLSFPPQTMVVALGLLLALLGCSAALDLALEEAWEGWKSLYAKEYTRVGPCRASSSAPQASEHVPGPAPEGSAPNVSPLVLPGGLFLTPGCSAPRQEAEAVRREVWEKNLRRIEQHNREEARGQHAFRLAMNHYGDMVVELGTSSGSPSRHPGLEPGSGDTLGVLVSPVLGCFSGCSPAHTRVQPADGRGVQPAPERLRPGAAGGAPAALPGIASSEDAGRSGLEGQGLRDACEEPGALRVVLSEQNLIDCSRKLGNNGCHGGYMTRAFQYVRENGGLNSEHIYPYLATDTSSCRYNPQDRAANCSAIWLVAEGSEAALEQAVATVGPVSVAVDASGFFFHFYKSGVFSSTFCSHQVNHGMLAVGYGTSQEGGKNVSYWILKNSWSEVWGEQGYIRLLKGADNHCGVASQASFPLL</sequence>
<dbReference type="PANTHER" id="PTHR12411">
    <property type="entry name" value="CYSTEINE PROTEASE FAMILY C1-RELATED"/>
    <property type="match status" value="1"/>
</dbReference>
<dbReference type="InterPro" id="IPR039417">
    <property type="entry name" value="Peptidase_C1A_papain-like"/>
</dbReference>
<dbReference type="SMART" id="SM00645">
    <property type="entry name" value="Pept_C1"/>
    <property type="match status" value="1"/>
</dbReference>
<dbReference type="FunFam" id="3.90.70.10:FF:000332">
    <property type="entry name" value="Cathepsin L1"/>
    <property type="match status" value="1"/>
</dbReference>
<organism evidence="6 7">
    <name type="scientific">Cairina moschata</name>
    <name type="common">Muscovy duck</name>
    <dbReference type="NCBI Taxonomy" id="8855"/>
    <lineage>
        <taxon>Eukaryota</taxon>
        <taxon>Metazoa</taxon>
        <taxon>Chordata</taxon>
        <taxon>Craniata</taxon>
        <taxon>Vertebrata</taxon>
        <taxon>Euteleostomi</taxon>
        <taxon>Archelosauria</taxon>
        <taxon>Archosauria</taxon>
        <taxon>Dinosauria</taxon>
        <taxon>Saurischia</taxon>
        <taxon>Theropoda</taxon>
        <taxon>Coelurosauria</taxon>
        <taxon>Aves</taxon>
        <taxon>Neognathae</taxon>
        <taxon>Galloanserae</taxon>
        <taxon>Anseriformes</taxon>
        <taxon>Anatidae</taxon>
        <taxon>Anatinae</taxon>
        <taxon>Cairina</taxon>
    </lineage>
</organism>
<evidence type="ECO:0000256" key="1">
    <source>
        <dbReference type="ARBA" id="ARBA00008455"/>
    </source>
</evidence>
<dbReference type="InterPro" id="IPR025660">
    <property type="entry name" value="Pept_his_AS"/>
</dbReference>
<evidence type="ECO:0000259" key="5">
    <source>
        <dbReference type="SMART" id="SM00645"/>
    </source>
</evidence>
<reference evidence="6" key="1">
    <citation type="submission" date="2018-09" db="EMBL/GenBank/DDBJ databases">
        <title>Common duck and Muscovy duck high density SNP chip.</title>
        <authorList>
            <person name="Vignal A."/>
            <person name="Thebault N."/>
            <person name="Warren W.C."/>
        </authorList>
    </citation>
    <scope>NUCLEOTIDE SEQUENCE [LARGE SCALE GENOMIC DNA]</scope>
</reference>
<dbReference type="PROSITE" id="PS00639">
    <property type="entry name" value="THIOL_PROTEASE_HIS"/>
    <property type="match status" value="1"/>
</dbReference>
<keyword evidence="7" id="KW-1185">Reference proteome</keyword>
<reference evidence="6" key="3">
    <citation type="submission" date="2025-09" db="UniProtKB">
        <authorList>
            <consortium name="Ensembl"/>
        </authorList>
    </citation>
    <scope>IDENTIFICATION</scope>
</reference>
<dbReference type="GO" id="GO:0008234">
    <property type="term" value="F:cysteine-type peptidase activity"/>
    <property type="evidence" value="ECO:0007669"/>
    <property type="project" value="InterPro"/>
</dbReference>
<evidence type="ECO:0000256" key="4">
    <source>
        <dbReference type="SAM" id="SignalP"/>
    </source>
</evidence>
<feature type="chain" id="PRO_5034648802" description="Peptidase C1A papain C-terminal domain-containing protein" evidence="4">
    <location>
        <begin position="37"/>
        <end position="428"/>
    </location>
</feature>
<feature type="region of interest" description="Disordered" evidence="3">
    <location>
        <begin position="64"/>
        <end position="87"/>
    </location>
</feature>
<dbReference type="Proteomes" id="UP000694556">
    <property type="component" value="Chromosome 29"/>
</dbReference>
<dbReference type="AlphaFoldDB" id="A0A8C3GLI1"/>
<dbReference type="SUPFAM" id="SSF54001">
    <property type="entry name" value="Cysteine proteinases"/>
    <property type="match status" value="2"/>
</dbReference>
<keyword evidence="4" id="KW-0732">Signal</keyword>
<feature type="domain" description="Peptidase C1A papain C-terminal" evidence="5">
    <location>
        <begin position="117"/>
        <end position="427"/>
    </location>
</feature>
<dbReference type="InterPro" id="IPR013128">
    <property type="entry name" value="Peptidase_C1A"/>
</dbReference>
<reference evidence="6" key="2">
    <citation type="submission" date="2025-08" db="UniProtKB">
        <authorList>
            <consortium name="Ensembl"/>
        </authorList>
    </citation>
    <scope>IDENTIFICATION</scope>
</reference>
<dbReference type="Pfam" id="PF08246">
    <property type="entry name" value="Inhibitor_I29"/>
    <property type="match status" value="1"/>
</dbReference>
<name>A0A8C3GLI1_CAIMO</name>
<dbReference type="PROSITE" id="PS00640">
    <property type="entry name" value="THIOL_PROTEASE_ASN"/>
    <property type="match status" value="1"/>
</dbReference>
<keyword evidence="2" id="KW-1015">Disulfide bond</keyword>
<dbReference type="InterPro" id="IPR000668">
    <property type="entry name" value="Peptidase_C1A_C"/>
</dbReference>
<protein>
    <recommendedName>
        <fullName evidence="5">Peptidase C1A papain C-terminal domain-containing protein</fullName>
    </recommendedName>
</protein>
<dbReference type="Pfam" id="PF00112">
    <property type="entry name" value="Peptidase_C1"/>
    <property type="match status" value="1"/>
</dbReference>
<dbReference type="InterPro" id="IPR013201">
    <property type="entry name" value="Prot_inhib_I29"/>
</dbReference>
<dbReference type="Gene3D" id="1.10.287.2250">
    <property type="match status" value="1"/>
</dbReference>
<evidence type="ECO:0000313" key="7">
    <source>
        <dbReference type="Proteomes" id="UP000694556"/>
    </source>
</evidence>
<dbReference type="GO" id="GO:0006508">
    <property type="term" value="P:proteolysis"/>
    <property type="evidence" value="ECO:0007669"/>
    <property type="project" value="InterPro"/>
</dbReference>
<dbReference type="Ensembl" id="ENSCMMT00000020242.1">
    <property type="protein sequence ID" value="ENSCMMP00000018443.1"/>
    <property type="gene ID" value="ENSCMMG00000011661.1"/>
</dbReference>
<evidence type="ECO:0000256" key="3">
    <source>
        <dbReference type="SAM" id="MobiDB-lite"/>
    </source>
</evidence>
<accession>A0A8C3GLI1</accession>
<dbReference type="InterPro" id="IPR025661">
    <property type="entry name" value="Pept_asp_AS"/>
</dbReference>
<dbReference type="Gene3D" id="3.90.70.10">
    <property type="entry name" value="Cysteine proteinases"/>
    <property type="match status" value="1"/>
</dbReference>
<dbReference type="InterPro" id="IPR038765">
    <property type="entry name" value="Papain-like_cys_pep_sf"/>
</dbReference>
<evidence type="ECO:0000256" key="2">
    <source>
        <dbReference type="ARBA" id="ARBA00023157"/>
    </source>
</evidence>
<dbReference type="CDD" id="cd02248">
    <property type="entry name" value="Peptidase_C1A"/>
    <property type="match status" value="1"/>
</dbReference>
<feature type="signal peptide" evidence="4">
    <location>
        <begin position="1"/>
        <end position="36"/>
    </location>
</feature>
<comment type="similarity">
    <text evidence="1">Belongs to the peptidase C1 family.</text>
</comment>
<evidence type="ECO:0000313" key="6">
    <source>
        <dbReference type="Ensembl" id="ENSCMMP00000018443.1"/>
    </source>
</evidence>
<proteinExistence type="inferred from homology"/>